<dbReference type="Proteomes" id="UP001056730">
    <property type="component" value="Plasmid p1"/>
</dbReference>
<name>A0A9Q9D7U2_9LACT</name>
<dbReference type="EMBL" id="CP086396">
    <property type="protein sequence ID" value="USJ21565.1"/>
    <property type="molecule type" value="Genomic_DNA"/>
</dbReference>
<evidence type="ECO:0000313" key="1">
    <source>
        <dbReference type="EMBL" id="USJ21565.1"/>
    </source>
</evidence>
<dbReference type="AlphaFoldDB" id="A0A9Q9D7U2"/>
<geneLocation type="plasmid" evidence="1 2">
    <name>p1</name>
</geneLocation>
<gene>
    <name evidence="1" type="ORF">LMK00_11835</name>
</gene>
<evidence type="ECO:0000313" key="2">
    <source>
        <dbReference type="Proteomes" id="UP001056730"/>
    </source>
</evidence>
<dbReference type="KEGG" id="lfo:LMK00_11835"/>
<dbReference type="RefSeq" id="WP_252175959.1">
    <property type="nucleotide sequence ID" value="NZ_CP086396.1"/>
</dbReference>
<reference evidence="1" key="1">
    <citation type="journal article" date="2022" name="Front. Microbiol.">
        <title>Feed Insects as a Reservoir of Granadaene-Producing Lactococci.</title>
        <authorList>
            <person name="Neuzil-Bunesova V."/>
            <person name="Ramirez Garcia A."/>
            <person name="Modrackova N."/>
            <person name="Makovska M."/>
            <person name="Sabolova M."/>
            <person name="Sproer C."/>
            <person name="Bunk B."/>
            <person name="Blom J."/>
            <person name="Schwab C."/>
        </authorList>
    </citation>
    <scope>NUCLEOTIDE SEQUENCE</scope>
    <source>
        <strain evidence="1">I4/6O</strain>
    </source>
</reference>
<keyword evidence="1" id="KW-0614">Plasmid</keyword>
<protein>
    <submittedName>
        <fullName evidence="1">Uncharacterized protein</fullName>
    </submittedName>
</protein>
<proteinExistence type="predicted"/>
<sequence length="86" mass="10166">MNIKSKDFVLMPRHLRKFNGSIIEMFGDQKGQLVYPYVMVSRNGKKYPISIENRKNFKLIHKVYKERKVVAERVHRKSDLRSTGKG</sequence>
<organism evidence="1 2">
    <name type="scientific">Lactococcus formosensis</name>
    <dbReference type="NCBI Taxonomy" id="1281486"/>
    <lineage>
        <taxon>Bacteria</taxon>
        <taxon>Bacillati</taxon>
        <taxon>Bacillota</taxon>
        <taxon>Bacilli</taxon>
        <taxon>Lactobacillales</taxon>
        <taxon>Streptococcaceae</taxon>
        <taxon>Lactococcus</taxon>
    </lineage>
</organism>
<accession>A0A9Q9D7U2</accession>